<evidence type="ECO:0000256" key="3">
    <source>
        <dbReference type="ARBA" id="ARBA00023274"/>
    </source>
</evidence>
<evidence type="ECO:0000313" key="4">
    <source>
        <dbReference type="EMBL" id="OMJ85903.1"/>
    </source>
</evidence>
<evidence type="ECO:0000256" key="1">
    <source>
        <dbReference type="ARBA" id="ARBA00010531"/>
    </source>
</evidence>
<keyword evidence="3" id="KW-0687">Ribonucleoprotein</keyword>
<evidence type="ECO:0000256" key="2">
    <source>
        <dbReference type="ARBA" id="ARBA00022980"/>
    </source>
</evidence>
<dbReference type="GO" id="GO:0003735">
    <property type="term" value="F:structural constituent of ribosome"/>
    <property type="evidence" value="ECO:0007669"/>
    <property type="project" value="InterPro"/>
</dbReference>
<dbReference type="GO" id="GO:0015934">
    <property type="term" value="C:large ribosomal subunit"/>
    <property type="evidence" value="ECO:0007669"/>
    <property type="project" value="InterPro"/>
</dbReference>
<sequence>MPFFSLLFRTFALQKSKATKYSPLDAIKILREGIVQPKIESFTIILRLGVDPTKGDHMVRGNVYMPSGTGKRRKIAVFIHEEHKDLAIKLGAKYAGDDLLKQVKEGIIDFEQVLATAEMADALKPYARTLGQRGLMPTTRNGTMIPFSDLEMEMEKLRKGMVNYKMSKSATIQASLGKVRFTDEEIIENFKAFMQNVIEEKPKNSIRAFLKKSYLTTTYGKSVLLDTRLIDPTNAKYILDSLR</sequence>
<evidence type="ECO:0000313" key="5">
    <source>
        <dbReference type="Proteomes" id="UP000187209"/>
    </source>
</evidence>
<dbReference type="Pfam" id="PF00687">
    <property type="entry name" value="Ribosomal_L1"/>
    <property type="match status" value="1"/>
</dbReference>
<gene>
    <name evidence="4" type="ORF">SteCoe_12678</name>
</gene>
<dbReference type="GO" id="GO:0003723">
    <property type="term" value="F:RNA binding"/>
    <property type="evidence" value="ECO:0007669"/>
    <property type="project" value="InterPro"/>
</dbReference>
<dbReference type="InterPro" id="IPR016095">
    <property type="entry name" value="Ribosomal_uL1_3-a/b-sand"/>
</dbReference>
<dbReference type="Gene3D" id="3.30.190.20">
    <property type="match status" value="1"/>
</dbReference>
<dbReference type="Proteomes" id="UP000187209">
    <property type="component" value="Unassembled WGS sequence"/>
</dbReference>
<proteinExistence type="inferred from homology"/>
<protein>
    <recommendedName>
        <fullName evidence="6">Ribosomal protein</fullName>
    </recommendedName>
</protein>
<keyword evidence="2" id="KW-0689">Ribosomal protein</keyword>
<dbReference type="PANTHER" id="PTHR36427:SF3">
    <property type="entry name" value="LARGE RIBOSOMAL SUBUNIT PROTEIN UL1M"/>
    <property type="match status" value="1"/>
</dbReference>
<dbReference type="SUPFAM" id="SSF56808">
    <property type="entry name" value="Ribosomal protein L1"/>
    <property type="match status" value="1"/>
</dbReference>
<dbReference type="InterPro" id="IPR028364">
    <property type="entry name" value="Ribosomal_uL1/biogenesis"/>
</dbReference>
<organism evidence="4 5">
    <name type="scientific">Stentor coeruleus</name>
    <dbReference type="NCBI Taxonomy" id="5963"/>
    <lineage>
        <taxon>Eukaryota</taxon>
        <taxon>Sar</taxon>
        <taxon>Alveolata</taxon>
        <taxon>Ciliophora</taxon>
        <taxon>Postciliodesmatophora</taxon>
        <taxon>Heterotrichea</taxon>
        <taxon>Heterotrichida</taxon>
        <taxon>Stentoridae</taxon>
        <taxon>Stentor</taxon>
    </lineage>
</organism>
<dbReference type="Gene3D" id="3.40.50.790">
    <property type="match status" value="1"/>
</dbReference>
<comment type="similarity">
    <text evidence="1">Belongs to the universal ribosomal protein uL1 family.</text>
</comment>
<dbReference type="InterPro" id="IPR023674">
    <property type="entry name" value="Ribosomal_uL1-like"/>
</dbReference>
<dbReference type="GO" id="GO:0006412">
    <property type="term" value="P:translation"/>
    <property type="evidence" value="ECO:0007669"/>
    <property type="project" value="InterPro"/>
</dbReference>
<dbReference type="PANTHER" id="PTHR36427">
    <property type="entry name" value="54S RIBOSOMAL PROTEIN L1, MITOCHONDRIAL"/>
    <property type="match status" value="1"/>
</dbReference>
<accession>A0A1R2CA75</accession>
<evidence type="ECO:0008006" key="6">
    <source>
        <dbReference type="Google" id="ProtNLM"/>
    </source>
</evidence>
<dbReference type="InterPro" id="IPR002143">
    <property type="entry name" value="Ribosomal_uL1"/>
</dbReference>
<keyword evidence="5" id="KW-1185">Reference proteome</keyword>
<name>A0A1R2CA75_9CILI</name>
<dbReference type="OrthoDB" id="1747252at2759"/>
<dbReference type="PIRSF" id="PIRSF002155">
    <property type="entry name" value="Ribosomal_L1"/>
    <property type="match status" value="1"/>
</dbReference>
<reference evidence="4 5" key="1">
    <citation type="submission" date="2016-11" db="EMBL/GenBank/DDBJ databases">
        <title>The macronuclear genome of Stentor coeruleus: a giant cell with tiny introns.</title>
        <authorList>
            <person name="Slabodnick M."/>
            <person name="Ruby J.G."/>
            <person name="Reiff S.B."/>
            <person name="Swart E.C."/>
            <person name="Gosai S."/>
            <person name="Prabakaran S."/>
            <person name="Witkowska E."/>
            <person name="Larue G.E."/>
            <person name="Fisher S."/>
            <person name="Freeman R.M."/>
            <person name="Gunawardena J."/>
            <person name="Chu W."/>
            <person name="Stover N.A."/>
            <person name="Gregory B.D."/>
            <person name="Nowacki M."/>
            <person name="Derisi J."/>
            <person name="Roy S.W."/>
            <person name="Marshall W.F."/>
            <person name="Sood P."/>
        </authorList>
    </citation>
    <scope>NUCLEOTIDE SEQUENCE [LARGE SCALE GENOMIC DNA]</scope>
    <source>
        <strain evidence="4">WM001</strain>
    </source>
</reference>
<dbReference type="AlphaFoldDB" id="A0A1R2CA75"/>
<comment type="caution">
    <text evidence="4">The sequence shown here is derived from an EMBL/GenBank/DDBJ whole genome shotgun (WGS) entry which is preliminary data.</text>
</comment>
<dbReference type="EMBL" id="MPUH01000222">
    <property type="protein sequence ID" value="OMJ85903.1"/>
    <property type="molecule type" value="Genomic_DNA"/>
</dbReference>